<evidence type="ECO:0000313" key="3">
    <source>
        <dbReference type="Proteomes" id="UP001597010"/>
    </source>
</evidence>
<dbReference type="PROSITE" id="PS51257">
    <property type="entry name" value="PROKAR_LIPOPROTEIN"/>
    <property type="match status" value="1"/>
</dbReference>
<evidence type="ECO:0008006" key="4">
    <source>
        <dbReference type="Google" id="ProtNLM"/>
    </source>
</evidence>
<keyword evidence="1" id="KW-0732">Signal</keyword>
<feature type="chain" id="PRO_5047383245" description="HmuY protein" evidence="1">
    <location>
        <begin position="21"/>
        <end position="168"/>
    </location>
</feature>
<proteinExistence type="predicted"/>
<name>A0ABW3APK4_9SPHI</name>
<gene>
    <name evidence="2" type="ORF">ACFQZX_03695</name>
</gene>
<dbReference type="EMBL" id="JBHTHZ010000002">
    <property type="protein sequence ID" value="MFD0792705.1"/>
    <property type="molecule type" value="Genomic_DNA"/>
</dbReference>
<evidence type="ECO:0000256" key="1">
    <source>
        <dbReference type="SAM" id="SignalP"/>
    </source>
</evidence>
<evidence type="ECO:0000313" key="2">
    <source>
        <dbReference type="EMBL" id="MFD0792705.1"/>
    </source>
</evidence>
<accession>A0ABW3APK4</accession>
<reference evidence="3" key="1">
    <citation type="journal article" date="2019" name="Int. J. Syst. Evol. Microbiol.">
        <title>The Global Catalogue of Microorganisms (GCM) 10K type strain sequencing project: providing services to taxonomists for standard genome sequencing and annotation.</title>
        <authorList>
            <consortium name="The Broad Institute Genomics Platform"/>
            <consortium name="The Broad Institute Genome Sequencing Center for Infectious Disease"/>
            <person name="Wu L."/>
            <person name="Ma J."/>
        </authorList>
    </citation>
    <scope>NUCLEOTIDE SEQUENCE [LARGE SCALE GENOMIC DNA]</scope>
    <source>
        <strain evidence="3">CCUG 61484</strain>
    </source>
</reference>
<keyword evidence="3" id="KW-1185">Reference proteome</keyword>
<organism evidence="2 3">
    <name type="scientific">Mucilaginibacter litoreus</name>
    <dbReference type="NCBI Taxonomy" id="1048221"/>
    <lineage>
        <taxon>Bacteria</taxon>
        <taxon>Pseudomonadati</taxon>
        <taxon>Bacteroidota</taxon>
        <taxon>Sphingobacteriia</taxon>
        <taxon>Sphingobacteriales</taxon>
        <taxon>Sphingobacteriaceae</taxon>
        <taxon>Mucilaginibacter</taxon>
    </lineage>
</organism>
<comment type="caution">
    <text evidence="2">The sequence shown here is derived from an EMBL/GenBank/DDBJ whole genome shotgun (WGS) entry which is preliminary data.</text>
</comment>
<dbReference type="Proteomes" id="UP001597010">
    <property type="component" value="Unassembled WGS sequence"/>
</dbReference>
<feature type="signal peptide" evidence="1">
    <location>
        <begin position="1"/>
        <end position="20"/>
    </location>
</feature>
<protein>
    <recommendedName>
        <fullName evidence="4">HmuY protein</fullName>
    </recommendedName>
</protein>
<sequence>MIKKLLFASAIGMISFSACKKSEATIPQKSPKGQFLGNLEGKTWVVTHSELTYTANNDQNPVILDVADNQNLWRFGHDGDKADYNDLTLATSTNFSDPNTIVDMKWSLVVEGGKYYSVLSGLKREFQKVTSNSFQLSYKVDGGGSGVVNGTPKTWEYVIHRDYYTQAK</sequence>
<dbReference type="RefSeq" id="WP_377111406.1">
    <property type="nucleotide sequence ID" value="NZ_JBHTHZ010000002.1"/>
</dbReference>